<dbReference type="GO" id="GO:0010041">
    <property type="term" value="P:response to iron(III) ion"/>
    <property type="evidence" value="ECO:0007669"/>
    <property type="project" value="TreeGrafter"/>
</dbReference>
<dbReference type="GO" id="GO:0016763">
    <property type="term" value="F:pentosyltransferase activity"/>
    <property type="evidence" value="ECO:0007669"/>
    <property type="project" value="TreeGrafter"/>
</dbReference>
<evidence type="ECO:0000256" key="2">
    <source>
        <dbReference type="ARBA" id="ARBA00022475"/>
    </source>
</evidence>
<feature type="transmembrane region" description="Helical" evidence="8">
    <location>
        <begin position="214"/>
        <end position="238"/>
    </location>
</feature>
<feature type="transmembrane region" description="Helical" evidence="8">
    <location>
        <begin position="292"/>
        <end position="314"/>
    </location>
</feature>
<feature type="transmembrane region" description="Helical" evidence="8">
    <location>
        <begin position="144"/>
        <end position="162"/>
    </location>
</feature>
<evidence type="ECO:0000256" key="6">
    <source>
        <dbReference type="ARBA" id="ARBA00022989"/>
    </source>
</evidence>
<dbReference type="InterPro" id="IPR050297">
    <property type="entry name" value="LipidA_mod_glycosyltrf_83"/>
</dbReference>
<evidence type="ECO:0000313" key="10">
    <source>
        <dbReference type="Proteomes" id="UP000230790"/>
    </source>
</evidence>
<comment type="caution">
    <text evidence="9">The sequence shown here is derived from an EMBL/GenBank/DDBJ whole genome shotgun (WGS) entry which is preliminary data.</text>
</comment>
<feature type="transmembrane region" description="Helical" evidence="8">
    <location>
        <begin position="191"/>
        <end position="207"/>
    </location>
</feature>
<name>A0A2M8Q9M0_9CHLR</name>
<evidence type="ECO:0000256" key="1">
    <source>
        <dbReference type="ARBA" id="ARBA00004651"/>
    </source>
</evidence>
<dbReference type="GO" id="GO:0009103">
    <property type="term" value="P:lipopolysaccharide biosynthetic process"/>
    <property type="evidence" value="ECO:0007669"/>
    <property type="project" value="UniProtKB-ARBA"/>
</dbReference>
<dbReference type="AlphaFoldDB" id="A0A2M8Q9M0"/>
<protein>
    <recommendedName>
        <fullName evidence="11">Glycosyltransferase RgtA/B/C/D-like domain-containing protein</fullName>
    </recommendedName>
</protein>
<feature type="non-terminal residue" evidence="9">
    <location>
        <position position="415"/>
    </location>
</feature>
<feature type="transmembrane region" description="Helical" evidence="8">
    <location>
        <begin position="345"/>
        <end position="364"/>
    </location>
</feature>
<dbReference type="EMBL" id="PGTN01000177">
    <property type="protein sequence ID" value="PJF46491.1"/>
    <property type="molecule type" value="Genomic_DNA"/>
</dbReference>
<keyword evidence="2" id="KW-1003">Cell membrane</keyword>
<gene>
    <name evidence="9" type="ORF">CUN48_13530</name>
</gene>
<evidence type="ECO:0000256" key="8">
    <source>
        <dbReference type="SAM" id="Phobius"/>
    </source>
</evidence>
<keyword evidence="5 8" id="KW-0812">Transmembrane</keyword>
<organism evidence="9 10">
    <name type="scientific">Candidatus Thermofonsia Clade 3 bacterium</name>
    <dbReference type="NCBI Taxonomy" id="2364212"/>
    <lineage>
        <taxon>Bacteria</taxon>
        <taxon>Bacillati</taxon>
        <taxon>Chloroflexota</taxon>
        <taxon>Candidatus Thermofontia</taxon>
        <taxon>Candidatus Thermofonsia Clade 3</taxon>
    </lineage>
</organism>
<dbReference type="GO" id="GO:0005886">
    <property type="term" value="C:plasma membrane"/>
    <property type="evidence" value="ECO:0007669"/>
    <property type="project" value="UniProtKB-SubCell"/>
</dbReference>
<dbReference type="Proteomes" id="UP000230790">
    <property type="component" value="Unassembled WGS sequence"/>
</dbReference>
<dbReference type="PANTHER" id="PTHR33908">
    <property type="entry name" value="MANNOSYLTRANSFERASE YKCB-RELATED"/>
    <property type="match status" value="1"/>
</dbReference>
<feature type="transmembrane region" description="Helical" evidence="8">
    <location>
        <begin position="119"/>
        <end position="138"/>
    </location>
</feature>
<feature type="transmembrane region" description="Helical" evidence="8">
    <location>
        <begin position="169"/>
        <end position="185"/>
    </location>
</feature>
<feature type="transmembrane region" description="Helical" evidence="8">
    <location>
        <begin position="385"/>
        <end position="403"/>
    </location>
</feature>
<accession>A0A2M8Q9M0</accession>
<keyword evidence="7 8" id="KW-0472">Membrane</keyword>
<proteinExistence type="predicted"/>
<evidence type="ECO:0000256" key="7">
    <source>
        <dbReference type="ARBA" id="ARBA00023136"/>
    </source>
</evidence>
<evidence type="ECO:0000256" key="5">
    <source>
        <dbReference type="ARBA" id="ARBA00022692"/>
    </source>
</evidence>
<comment type="subcellular location">
    <subcellularLocation>
        <location evidence="1">Cell membrane</location>
        <topology evidence="1">Multi-pass membrane protein</topology>
    </subcellularLocation>
</comment>
<keyword evidence="6 8" id="KW-1133">Transmembrane helix</keyword>
<feature type="transmembrane region" description="Helical" evidence="8">
    <location>
        <begin position="87"/>
        <end position="107"/>
    </location>
</feature>
<keyword evidence="3" id="KW-0328">Glycosyltransferase</keyword>
<reference evidence="9 10" key="1">
    <citation type="submission" date="2017-11" db="EMBL/GenBank/DDBJ databases">
        <title>Evolution of Phototrophy in the Chloroflexi Phylum Driven by Horizontal Gene Transfer.</title>
        <authorList>
            <person name="Ward L.M."/>
            <person name="Hemp J."/>
            <person name="Shih P.M."/>
            <person name="Mcglynn S.E."/>
            <person name="Fischer W."/>
        </authorList>
    </citation>
    <scope>NUCLEOTIDE SEQUENCE [LARGE SCALE GENOMIC DNA]</scope>
    <source>
        <strain evidence="9">JP3_7</strain>
    </source>
</reference>
<sequence length="415" mass="45289">MIRKGWLGFFMLLAAALLLRLWRIDATPPGFHFDESFEGLEAWRILNDPTYRPIFLAGNFGVAPANAYANALMFGLWAWLGGEPGPTAMRVTAALFGALGVVATWLAADELRRLHPDRLTAALPWLAAGLLATMRWHIHFSRMGIEPILVPLAAGAALWLLLRARRTKSWQAYIGLGVVLSFSLYAYQGGWVLPPLMALAWAILWLWDGEHRRALALGGGLAAAIALLLTLPLLLFAVSQPQLFLLRPEQVAVGAGAATQQGFAENALAYLLMFVPLVEAGDLDPRRNLPGLAALNLWQAIPFWLGVALALWRIRQPGHSILLLLLVGLLTPGVVSEYAPHYHRVLGAAAPVALLGGVGLDWLWGWGARAGAQPAHRAWRRPLSWVSAALLALGAMVSARDYFVRWAALPDLFYA</sequence>
<evidence type="ECO:0000256" key="3">
    <source>
        <dbReference type="ARBA" id="ARBA00022676"/>
    </source>
</evidence>
<dbReference type="PANTHER" id="PTHR33908:SF3">
    <property type="entry name" value="UNDECAPRENYL PHOSPHATE-ALPHA-4-AMINO-4-DEOXY-L-ARABINOSE ARABINOSYL TRANSFERASE"/>
    <property type="match status" value="1"/>
</dbReference>
<keyword evidence="4" id="KW-0808">Transferase</keyword>
<evidence type="ECO:0000313" key="9">
    <source>
        <dbReference type="EMBL" id="PJF46491.1"/>
    </source>
</evidence>
<feature type="transmembrane region" description="Helical" evidence="8">
    <location>
        <begin position="321"/>
        <end position="339"/>
    </location>
</feature>
<evidence type="ECO:0008006" key="11">
    <source>
        <dbReference type="Google" id="ProtNLM"/>
    </source>
</evidence>
<evidence type="ECO:0000256" key="4">
    <source>
        <dbReference type="ARBA" id="ARBA00022679"/>
    </source>
</evidence>